<feature type="compositionally biased region" description="Polar residues" evidence="1">
    <location>
        <begin position="1"/>
        <end position="14"/>
    </location>
</feature>
<dbReference type="Proteomes" id="UP000823941">
    <property type="component" value="Chromosome 15"/>
</dbReference>
<sequence>MPNLPFVSTRSSAQRKLASSPPPTERKAPKRVEPPVPLLRTWLRYSDRKEVRAREQTSRGLEPAAAGPDANRPDDVPVPHRRHARRRPDVTTDVLTTRLTSRRRGRRSLTPAADRVGKRRSCSSLTNSRVETRPPRDTSLVKKTLSDDQ</sequence>
<evidence type="ECO:0000313" key="2">
    <source>
        <dbReference type="EMBL" id="KAG7303780.1"/>
    </source>
</evidence>
<comment type="caution">
    <text evidence="2">The sequence shown here is derived from an EMBL/GenBank/DDBJ whole genome shotgun (WGS) entry which is preliminary data.</text>
</comment>
<gene>
    <name evidence="2" type="ORF">JYU34_010676</name>
</gene>
<feature type="region of interest" description="Disordered" evidence="1">
    <location>
        <begin position="1"/>
        <end position="149"/>
    </location>
</feature>
<dbReference type="EMBL" id="JAHIBW010000015">
    <property type="protein sequence ID" value="KAG7303780.1"/>
    <property type="molecule type" value="Genomic_DNA"/>
</dbReference>
<feature type="compositionally biased region" description="Basic and acidic residues" evidence="1">
    <location>
        <begin position="24"/>
        <end position="33"/>
    </location>
</feature>
<evidence type="ECO:0000313" key="3">
    <source>
        <dbReference type="Proteomes" id="UP000823941"/>
    </source>
</evidence>
<reference evidence="2 3" key="1">
    <citation type="submission" date="2021-06" db="EMBL/GenBank/DDBJ databases">
        <title>A haploid diamondback moth (Plutella xylostella L.) genome assembly resolves 31 chromosomes and identifies a diamide resistance mutation.</title>
        <authorList>
            <person name="Ward C.M."/>
            <person name="Perry K.D."/>
            <person name="Baker G."/>
            <person name="Powis K."/>
            <person name="Heckel D.G."/>
            <person name="Baxter S.W."/>
        </authorList>
    </citation>
    <scope>NUCLEOTIDE SEQUENCE [LARGE SCALE GENOMIC DNA]</scope>
    <source>
        <strain evidence="2 3">LV</strain>
        <tissue evidence="2">Single pupa</tissue>
    </source>
</reference>
<protein>
    <submittedName>
        <fullName evidence="2">Uncharacterized protein</fullName>
    </submittedName>
</protein>
<name>A0ABQ7QG74_PLUXY</name>
<proteinExistence type="predicted"/>
<organism evidence="2 3">
    <name type="scientific">Plutella xylostella</name>
    <name type="common">Diamondback moth</name>
    <name type="synonym">Plutella maculipennis</name>
    <dbReference type="NCBI Taxonomy" id="51655"/>
    <lineage>
        <taxon>Eukaryota</taxon>
        <taxon>Metazoa</taxon>
        <taxon>Ecdysozoa</taxon>
        <taxon>Arthropoda</taxon>
        <taxon>Hexapoda</taxon>
        <taxon>Insecta</taxon>
        <taxon>Pterygota</taxon>
        <taxon>Neoptera</taxon>
        <taxon>Endopterygota</taxon>
        <taxon>Lepidoptera</taxon>
        <taxon>Glossata</taxon>
        <taxon>Ditrysia</taxon>
        <taxon>Yponomeutoidea</taxon>
        <taxon>Plutellidae</taxon>
        <taxon>Plutella</taxon>
    </lineage>
</organism>
<accession>A0ABQ7QG74</accession>
<feature type="compositionally biased region" description="Basic and acidic residues" evidence="1">
    <location>
        <begin position="45"/>
        <end position="57"/>
    </location>
</feature>
<evidence type="ECO:0000256" key="1">
    <source>
        <dbReference type="SAM" id="MobiDB-lite"/>
    </source>
</evidence>
<feature type="compositionally biased region" description="Basic and acidic residues" evidence="1">
    <location>
        <begin position="130"/>
        <end position="149"/>
    </location>
</feature>
<keyword evidence="3" id="KW-1185">Reference proteome</keyword>